<protein>
    <submittedName>
        <fullName evidence="1">Uncharacterized protein</fullName>
    </submittedName>
</protein>
<dbReference type="AlphaFoldDB" id="A0A4U5UD98"/>
<sequence>MEDKAQIQEAIKVQGEVVRKLKAEKASREQGCLPLFSCSSRLAPDDLGLPPLFITIIYLPVGTPILLDDITPLTS</sequence>
<dbReference type="EMBL" id="CM014083">
    <property type="protein sequence ID" value="TKS71981.1"/>
    <property type="molecule type" value="Genomic_DNA"/>
</dbReference>
<dbReference type="Proteomes" id="UP000298787">
    <property type="component" value="Chromosome 6"/>
</dbReference>
<evidence type="ECO:0000313" key="2">
    <source>
        <dbReference type="EMBL" id="TKS71986.1"/>
    </source>
</evidence>
<gene>
    <name evidence="1" type="ORF">D9C73_006054</name>
    <name evidence="2" type="ORF">D9C73_006059</name>
</gene>
<name>A0A4U5UD98_COLLU</name>
<evidence type="ECO:0000313" key="3">
    <source>
        <dbReference type="Proteomes" id="UP000298787"/>
    </source>
</evidence>
<dbReference type="EMBL" id="CM014083">
    <property type="protein sequence ID" value="TKS71986.1"/>
    <property type="molecule type" value="Genomic_DNA"/>
</dbReference>
<keyword evidence="3" id="KW-1185">Reference proteome</keyword>
<proteinExistence type="predicted"/>
<reference evidence="1 3" key="1">
    <citation type="submission" date="2019-01" db="EMBL/GenBank/DDBJ databases">
        <title>Genome Assembly of Collichthys lucidus.</title>
        <authorList>
            <person name="Cai M."/>
            <person name="Xiao S."/>
        </authorList>
    </citation>
    <scope>NUCLEOTIDE SEQUENCE [LARGE SCALE GENOMIC DNA]</scope>
    <source>
        <strain evidence="1">JT15FE1705JMU</strain>
        <tissue evidence="1">Muscle</tissue>
    </source>
</reference>
<dbReference type="Gene3D" id="1.10.287.10">
    <property type="entry name" value="S15/NS1, RNA-binding"/>
    <property type="match status" value="1"/>
</dbReference>
<dbReference type="SUPFAM" id="SSF47060">
    <property type="entry name" value="S15/NS1 RNA-binding domain"/>
    <property type="match status" value="1"/>
</dbReference>
<evidence type="ECO:0000313" key="1">
    <source>
        <dbReference type="EMBL" id="TKS71981.1"/>
    </source>
</evidence>
<accession>A0A4U5UD98</accession>
<dbReference type="InterPro" id="IPR009068">
    <property type="entry name" value="uS15_NS1_RNA-bd_sf"/>
</dbReference>
<organism evidence="1 3">
    <name type="scientific">Collichthys lucidus</name>
    <name type="common">Big head croaker</name>
    <name type="synonym">Sciaena lucida</name>
    <dbReference type="NCBI Taxonomy" id="240159"/>
    <lineage>
        <taxon>Eukaryota</taxon>
        <taxon>Metazoa</taxon>
        <taxon>Chordata</taxon>
        <taxon>Craniata</taxon>
        <taxon>Vertebrata</taxon>
        <taxon>Euteleostomi</taxon>
        <taxon>Actinopterygii</taxon>
        <taxon>Neopterygii</taxon>
        <taxon>Teleostei</taxon>
        <taxon>Neoteleostei</taxon>
        <taxon>Acanthomorphata</taxon>
        <taxon>Eupercaria</taxon>
        <taxon>Sciaenidae</taxon>
        <taxon>Collichthys</taxon>
    </lineage>
</organism>